<dbReference type="Proteomes" id="UP000792457">
    <property type="component" value="Unassembled WGS sequence"/>
</dbReference>
<evidence type="ECO:0000313" key="1">
    <source>
        <dbReference type="EMBL" id="KAG8236262.1"/>
    </source>
</evidence>
<organism evidence="1 2">
    <name type="scientific">Ladona fulva</name>
    <name type="common">Scarce chaser dragonfly</name>
    <name type="synonym">Libellula fulva</name>
    <dbReference type="NCBI Taxonomy" id="123851"/>
    <lineage>
        <taxon>Eukaryota</taxon>
        <taxon>Metazoa</taxon>
        <taxon>Ecdysozoa</taxon>
        <taxon>Arthropoda</taxon>
        <taxon>Hexapoda</taxon>
        <taxon>Insecta</taxon>
        <taxon>Pterygota</taxon>
        <taxon>Palaeoptera</taxon>
        <taxon>Odonata</taxon>
        <taxon>Epiprocta</taxon>
        <taxon>Anisoptera</taxon>
        <taxon>Libelluloidea</taxon>
        <taxon>Libellulidae</taxon>
        <taxon>Ladona</taxon>
    </lineage>
</organism>
<keyword evidence="2" id="KW-1185">Reference proteome</keyword>
<reference evidence="1" key="2">
    <citation type="submission" date="2017-10" db="EMBL/GenBank/DDBJ databases">
        <title>Ladona fulva Genome sequencing and assembly.</title>
        <authorList>
            <person name="Murali S."/>
            <person name="Richards S."/>
            <person name="Bandaranaike D."/>
            <person name="Bellair M."/>
            <person name="Blankenburg K."/>
            <person name="Chao H."/>
            <person name="Dinh H."/>
            <person name="Doddapaneni H."/>
            <person name="Dugan-Rocha S."/>
            <person name="Elkadiri S."/>
            <person name="Gnanaolivu R."/>
            <person name="Hernandez B."/>
            <person name="Skinner E."/>
            <person name="Javaid M."/>
            <person name="Lee S."/>
            <person name="Li M."/>
            <person name="Ming W."/>
            <person name="Munidasa M."/>
            <person name="Muniz J."/>
            <person name="Nguyen L."/>
            <person name="Hughes D."/>
            <person name="Osuji N."/>
            <person name="Pu L.-L."/>
            <person name="Puazo M."/>
            <person name="Qu C."/>
            <person name="Quiroz J."/>
            <person name="Raj R."/>
            <person name="Weissenberger G."/>
            <person name="Xin Y."/>
            <person name="Zou X."/>
            <person name="Han Y."/>
            <person name="Worley K."/>
            <person name="Muzny D."/>
            <person name="Gibbs R."/>
        </authorList>
    </citation>
    <scope>NUCLEOTIDE SEQUENCE</scope>
    <source>
        <strain evidence="1">Sampled in the wild</strain>
    </source>
</reference>
<dbReference type="EMBL" id="KZ309004">
    <property type="protein sequence ID" value="KAG8236262.1"/>
    <property type="molecule type" value="Genomic_DNA"/>
</dbReference>
<name>A0A8K0KKG8_LADFU</name>
<sequence length="88" mass="10095">MEKGKIKNCKTLPGADANTDHNLLVANLKTKLKHIIRQRGNDNWDFRALKNDSAIMYGKKVNEVPAKTDKRLHINEEWKLGKNAIWKG</sequence>
<reference evidence="1" key="1">
    <citation type="submission" date="2013-04" db="EMBL/GenBank/DDBJ databases">
        <authorList>
            <person name="Qu J."/>
            <person name="Murali S.C."/>
            <person name="Bandaranaike D."/>
            <person name="Bellair M."/>
            <person name="Blankenburg K."/>
            <person name="Chao H."/>
            <person name="Dinh H."/>
            <person name="Doddapaneni H."/>
            <person name="Downs B."/>
            <person name="Dugan-Rocha S."/>
            <person name="Elkadiri S."/>
            <person name="Gnanaolivu R.D."/>
            <person name="Hernandez B."/>
            <person name="Javaid M."/>
            <person name="Jayaseelan J.C."/>
            <person name="Lee S."/>
            <person name="Li M."/>
            <person name="Ming W."/>
            <person name="Munidasa M."/>
            <person name="Muniz J."/>
            <person name="Nguyen L."/>
            <person name="Ongeri F."/>
            <person name="Osuji N."/>
            <person name="Pu L.-L."/>
            <person name="Puazo M."/>
            <person name="Qu C."/>
            <person name="Quiroz J."/>
            <person name="Raj R."/>
            <person name="Weissenberger G."/>
            <person name="Xin Y."/>
            <person name="Zou X."/>
            <person name="Han Y."/>
            <person name="Richards S."/>
            <person name="Worley K."/>
            <person name="Muzny D."/>
            <person name="Gibbs R."/>
        </authorList>
    </citation>
    <scope>NUCLEOTIDE SEQUENCE</scope>
    <source>
        <strain evidence="1">Sampled in the wild</strain>
    </source>
</reference>
<evidence type="ECO:0000313" key="2">
    <source>
        <dbReference type="Proteomes" id="UP000792457"/>
    </source>
</evidence>
<comment type="caution">
    <text evidence="1">The sequence shown here is derived from an EMBL/GenBank/DDBJ whole genome shotgun (WGS) entry which is preliminary data.</text>
</comment>
<dbReference type="AlphaFoldDB" id="A0A8K0KKG8"/>
<proteinExistence type="predicted"/>
<gene>
    <name evidence="1" type="ORF">J437_LFUL016485</name>
</gene>
<protein>
    <submittedName>
        <fullName evidence="1">Uncharacterized protein</fullName>
    </submittedName>
</protein>
<dbReference type="OrthoDB" id="6781272at2759"/>
<accession>A0A8K0KKG8</accession>